<evidence type="ECO:0000256" key="2">
    <source>
        <dbReference type="SAM" id="Phobius"/>
    </source>
</evidence>
<dbReference type="EMBL" id="CAMAPD010000002">
    <property type="protein sequence ID" value="CAH9052498.1"/>
    <property type="molecule type" value="Genomic_DNA"/>
</dbReference>
<proteinExistence type="predicted"/>
<keyword evidence="2" id="KW-1133">Transmembrane helix</keyword>
<dbReference type="Pfam" id="PF11219">
    <property type="entry name" value="DUF3014"/>
    <property type="match status" value="1"/>
</dbReference>
<dbReference type="InterPro" id="IPR021382">
    <property type="entry name" value="DUF3014"/>
</dbReference>
<name>A0ABN8UH63_9GAMM</name>
<comment type="caution">
    <text evidence="3">The sequence shown here is derived from an EMBL/GenBank/DDBJ whole genome shotgun (WGS) entry which is preliminary data.</text>
</comment>
<protein>
    <recommendedName>
        <fullName evidence="5">DUF3014 domain-containing protein</fullName>
    </recommendedName>
</protein>
<reference evidence="3 4" key="1">
    <citation type="submission" date="2022-07" db="EMBL/GenBank/DDBJ databases">
        <authorList>
            <person name="Criscuolo A."/>
        </authorList>
    </citation>
    <scope>NUCLEOTIDE SEQUENCE [LARGE SCALE GENOMIC DNA]</scope>
    <source>
        <strain evidence="4">CIP 111951</strain>
    </source>
</reference>
<feature type="region of interest" description="Disordered" evidence="1">
    <location>
        <begin position="66"/>
        <end position="92"/>
    </location>
</feature>
<keyword evidence="2" id="KW-0812">Transmembrane</keyword>
<accession>A0ABN8UH63</accession>
<dbReference type="RefSeq" id="WP_261591824.1">
    <property type="nucleotide sequence ID" value="NZ_CAMAPD010000002.1"/>
</dbReference>
<feature type="transmembrane region" description="Helical" evidence="2">
    <location>
        <begin position="19"/>
        <end position="37"/>
    </location>
</feature>
<gene>
    <name evidence="3" type="ORF">PSECIP111951_00632</name>
</gene>
<evidence type="ECO:0000313" key="4">
    <source>
        <dbReference type="Proteomes" id="UP001152485"/>
    </source>
</evidence>
<evidence type="ECO:0000256" key="1">
    <source>
        <dbReference type="SAM" id="MobiDB-lite"/>
    </source>
</evidence>
<organism evidence="3 4">
    <name type="scientific">Pseudoalteromonas holothuriae</name>
    <dbReference type="NCBI Taxonomy" id="2963714"/>
    <lineage>
        <taxon>Bacteria</taxon>
        <taxon>Pseudomonadati</taxon>
        <taxon>Pseudomonadota</taxon>
        <taxon>Gammaproteobacteria</taxon>
        <taxon>Alteromonadales</taxon>
        <taxon>Pseudoalteromonadaceae</taxon>
        <taxon>Pseudoalteromonas</taxon>
    </lineage>
</organism>
<evidence type="ECO:0008006" key="5">
    <source>
        <dbReference type="Google" id="ProtNLM"/>
    </source>
</evidence>
<dbReference type="Proteomes" id="UP001152485">
    <property type="component" value="Unassembled WGS sequence"/>
</dbReference>
<keyword evidence="2" id="KW-0472">Membrane</keyword>
<evidence type="ECO:0000313" key="3">
    <source>
        <dbReference type="EMBL" id="CAH9052498.1"/>
    </source>
</evidence>
<sequence>MSESGSEHPQKAKPSRSHLLLAATVVVALGIVLIFVLSKQDETKQDNAKYAQDVVEQQPQYTEHINTAQTKPVVQEPAEAPETVEIPASANRNEIPIAVAPATPSEPELPSLDNSDEVVKQTVAEIMTEKALALIVSDDMVRRGVVFVENLAKGQIAEKHMPVKKPQEPFMALEDDIVITDPNSFERYTPYVDMLSSMSTAQIVRMLNKFQPLIAQAYEEIGYNGNDFNGTLDKAISELLSTPIPKNNVPLIKDSVTYRYAYPEWEQLSEAQKQFLRMGPENMERVKQRLSALQKSLAQ</sequence>